<dbReference type="Proteomes" id="UP001066276">
    <property type="component" value="Chromosome 12"/>
</dbReference>
<gene>
    <name evidence="2" type="ORF">NDU88_000512</name>
</gene>
<keyword evidence="1" id="KW-1133">Transmembrane helix</keyword>
<reference evidence="2" key="1">
    <citation type="journal article" date="2022" name="bioRxiv">
        <title>Sequencing and chromosome-scale assembly of the giantPleurodeles waltlgenome.</title>
        <authorList>
            <person name="Brown T."/>
            <person name="Elewa A."/>
            <person name="Iarovenko S."/>
            <person name="Subramanian E."/>
            <person name="Araus A.J."/>
            <person name="Petzold A."/>
            <person name="Susuki M."/>
            <person name="Suzuki K.-i.T."/>
            <person name="Hayashi T."/>
            <person name="Toyoda A."/>
            <person name="Oliveira C."/>
            <person name="Osipova E."/>
            <person name="Leigh N.D."/>
            <person name="Simon A."/>
            <person name="Yun M.H."/>
        </authorList>
    </citation>
    <scope>NUCLEOTIDE SEQUENCE</scope>
    <source>
        <strain evidence="2">20211129_DDA</strain>
        <tissue evidence="2">Liver</tissue>
    </source>
</reference>
<keyword evidence="3" id="KW-1185">Reference proteome</keyword>
<dbReference type="EMBL" id="JANPWB010000016">
    <property type="protein sequence ID" value="KAJ1080293.1"/>
    <property type="molecule type" value="Genomic_DNA"/>
</dbReference>
<dbReference type="AlphaFoldDB" id="A0AAV7KVU0"/>
<sequence>MDLSINGANCRIVPGTAGQYCSAFGGRGVGSIQLTGFSTREAEGNAPVRYTPFEINYVLVLGTYLLKRCLEHDLGTRKCRPILVGVSGVRFVFGWYFSLPTLMLVSYRRRAPRRSVDGGWWTRGGAGAWRSFLLRHMATCFPWDVSMGERSAVPVSTEVDECGLISPS</sequence>
<accession>A0AAV7KVU0</accession>
<keyword evidence="1" id="KW-0812">Transmembrane</keyword>
<evidence type="ECO:0000313" key="2">
    <source>
        <dbReference type="EMBL" id="KAJ1080293.1"/>
    </source>
</evidence>
<protein>
    <submittedName>
        <fullName evidence="2">Uncharacterized protein</fullName>
    </submittedName>
</protein>
<proteinExistence type="predicted"/>
<comment type="caution">
    <text evidence="2">The sequence shown here is derived from an EMBL/GenBank/DDBJ whole genome shotgun (WGS) entry which is preliminary data.</text>
</comment>
<feature type="transmembrane region" description="Helical" evidence="1">
    <location>
        <begin position="82"/>
        <end position="105"/>
    </location>
</feature>
<organism evidence="2 3">
    <name type="scientific">Pleurodeles waltl</name>
    <name type="common">Iberian ribbed newt</name>
    <dbReference type="NCBI Taxonomy" id="8319"/>
    <lineage>
        <taxon>Eukaryota</taxon>
        <taxon>Metazoa</taxon>
        <taxon>Chordata</taxon>
        <taxon>Craniata</taxon>
        <taxon>Vertebrata</taxon>
        <taxon>Euteleostomi</taxon>
        <taxon>Amphibia</taxon>
        <taxon>Batrachia</taxon>
        <taxon>Caudata</taxon>
        <taxon>Salamandroidea</taxon>
        <taxon>Salamandridae</taxon>
        <taxon>Pleurodelinae</taxon>
        <taxon>Pleurodeles</taxon>
    </lineage>
</organism>
<name>A0AAV7KVU0_PLEWA</name>
<keyword evidence="1" id="KW-0472">Membrane</keyword>
<evidence type="ECO:0000313" key="3">
    <source>
        <dbReference type="Proteomes" id="UP001066276"/>
    </source>
</evidence>
<evidence type="ECO:0000256" key="1">
    <source>
        <dbReference type="SAM" id="Phobius"/>
    </source>
</evidence>